<evidence type="ECO:0000313" key="1">
    <source>
        <dbReference type="EMBL" id="AKG91325.1"/>
    </source>
</evidence>
<dbReference type="AlphaFoldDB" id="A0A0F7IH54"/>
<evidence type="ECO:0000313" key="2">
    <source>
        <dbReference type="Proteomes" id="UP000034723"/>
    </source>
</evidence>
<keyword evidence="2" id="KW-1185">Reference proteome</keyword>
<dbReference type="EMBL" id="CP011267">
    <property type="protein sequence ID" value="AKG91325.1"/>
    <property type="molecule type" value="Genomic_DNA"/>
</dbReference>
<reference evidence="1 2" key="1">
    <citation type="submission" date="2015-04" db="EMBL/GenBank/DDBJ databases">
        <title>The complete genome sequence of the hyperthermophilic, obligate iron-reducing archaeon Geoglobus ahangari strain 234T.</title>
        <authorList>
            <person name="Manzella M.P."/>
            <person name="Holmes D.E."/>
            <person name="Rocheleau J.M."/>
            <person name="Chung A."/>
            <person name="Reguera G."/>
            <person name="Kashefi K."/>
        </authorList>
    </citation>
    <scope>NUCLEOTIDE SEQUENCE [LARGE SCALE GENOMIC DNA]</scope>
    <source>
        <strain evidence="1 2">234</strain>
    </source>
</reference>
<gene>
    <name evidence="1" type="ORF">GAH_01374</name>
</gene>
<sequence length="208" mass="24676">MSDCSKLKKSVEEIRSFMDEHGETKIKELLSKENGREELVSSFFTQWGILLRRYVDSLGTIVVPDDIHSILLLSVLFEGFVKIVCFFEGPNIILSREKSRRTLGSIKNEFKKILSEKEDNKIKLCEIQEILDLFTKLRNEFLHFPFYYRWDYRFHWLFFQLVSYTLEKLDLWDYLDGDTQRIVKHYAKNKPAGISLLDVPLYSDQTPM</sequence>
<name>A0A0F7IH54_9EURY</name>
<dbReference type="Proteomes" id="UP000034723">
    <property type="component" value="Chromosome"/>
</dbReference>
<dbReference type="KEGG" id="gah:GAH_01374"/>
<dbReference type="InParanoid" id="A0A0F7IH54"/>
<proteinExistence type="predicted"/>
<organism evidence="1 2">
    <name type="scientific">Geoglobus ahangari</name>
    <dbReference type="NCBI Taxonomy" id="113653"/>
    <lineage>
        <taxon>Archaea</taxon>
        <taxon>Methanobacteriati</taxon>
        <taxon>Methanobacteriota</taxon>
        <taxon>Archaeoglobi</taxon>
        <taxon>Archaeoglobales</taxon>
        <taxon>Archaeoglobaceae</taxon>
        <taxon>Geoglobus</taxon>
    </lineage>
</organism>
<accession>A0A0F7IH54</accession>
<protein>
    <submittedName>
        <fullName evidence="1">Uncharacterized protein</fullName>
    </submittedName>
</protein>
<dbReference type="HOGENOM" id="CLU_1318485_0_0_2"/>